<evidence type="ECO:0000256" key="1">
    <source>
        <dbReference type="ARBA" id="ARBA00001760"/>
    </source>
</evidence>
<dbReference type="PROSITE" id="PS50106">
    <property type="entry name" value="PDZ"/>
    <property type="match status" value="1"/>
</dbReference>
<evidence type="ECO:0000259" key="15">
    <source>
        <dbReference type="PROSITE" id="PS50106"/>
    </source>
</evidence>
<accession>A0A7F5RJG8</accession>
<dbReference type="GO" id="GO:0006508">
    <property type="term" value="P:proteolysis"/>
    <property type="evidence" value="ECO:0007669"/>
    <property type="project" value="UniProtKB-KW"/>
</dbReference>
<keyword evidence="10" id="KW-0720">Serine protease</keyword>
<comment type="similarity">
    <text evidence="4">Belongs to the peptidase S1C family.</text>
</comment>
<comment type="catalytic activity">
    <reaction evidence="1">
        <text>Cleavage of non-polar aliphatic amino-acids at the P1 position, with a preference for Val, Ile and Met. At the P2 and P3 positions, Arg is selected most strongly with a secondary preference for other hydrophilic residues.</text>
        <dbReference type="EC" id="3.4.21.108"/>
    </reaction>
</comment>
<dbReference type="GO" id="GO:0005758">
    <property type="term" value="C:mitochondrial intermembrane space"/>
    <property type="evidence" value="ECO:0007669"/>
    <property type="project" value="UniProtKB-SubCell"/>
</dbReference>
<evidence type="ECO:0000256" key="6">
    <source>
        <dbReference type="ARBA" id="ARBA00016929"/>
    </source>
</evidence>
<evidence type="ECO:0000256" key="7">
    <source>
        <dbReference type="ARBA" id="ARBA00022670"/>
    </source>
</evidence>
<evidence type="ECO:0000313" key="17">
    <source>
        <dbReference type="RefSeq" id="XP_025836143.1"/>
    </source>
</evidence>
<comment type="subcellular location">
    <subcellularLocation>
        <location evidence="3">Mitochondrion intermembrane space</location>
        <topology evidence="3">Single-pass membrane protein</topology>
    </subcellularLocation>
    <subcellularLocation>
        <location evidence="2">Mitochondrion membrane</location>
        <topology evidence="2">Single-pass membrane protein</topology>
    </subcellularLocation>
</comment>
<dbReference type="SMART" id="SM00228">
    <property type="entry name" value="PDZ"/>
    <property type="match status" value="1"/>
</dbReference>
<dbReference type="SUPFAM" id="SSF50494">
    <property type="entry name" value="Trypsin-like serine proteases"/>
    <property type="match status" value="1"/>
</dbReference>
<keyword evidence="8" id="KW-0053">Apoptosis</keyword>
<dbReference type="InterPro" id="IPR009003">
    <property type="entry name" value="Peptidase_S1_PA"/>
</dbReference>
<evidence type="ECO:0000256" key="2">
    <source>
        <dbReference type="ARBA" id="ARBA00004304"/>
    </source>
</evidence>
<keyword evidence="12" id="KW-0865">Zymogen</keyword>
<dbReference type="GeneID" id="108744581"/>
<feature type="domain" description="PDZ" evidence="15">
    <location>
        <begin position="97"/>
        <end position="130"/>
    </location>
</feature>
<dbReference type="Gene3D" id="2.40.10.120">
    <property type="match status" value="1"/>
</dbReference>
<dbReference type="InterPro" id="IPR001254">
    <property type="entry name" value="Trypsin_dom"/>
</dbReference>
<protein>
    <recommendedName>
        <fullName evidence="6">Serine protease HTRA2, mitochondrial</fullName>
        <ecNumber evidence="5">3.4.21.108</ecNumber>
    </recommendedName>
    <alternativeName>
        <fullName evidence="13">High temperature requirement protein A2</fullName>
    </alternativeName>
</protein>
<name>A0A7F5RJG8_AGRPL</name>
<dbReference type="InterPro" id="IPR036034">
    <property type="entry name" value="PDZ_sf"/>
</dbReference>
<evidence type="ECO:0000256" key="5">
    <source>
        <dbReference type="ARBA" id="ARBA00013033"/>
    </source>
</evidence>
<dbReference type="Gene3D" id="2.30.42.10">
    <property type="match status" value="1"/>
</dbReference>
<dbReference type="GO" id="GO:0006915">
    <property type="term" value="P:apoptotic process"/>
    <property type="evidence" value="ECO:0007669"/>
    <property type="project" value="UniProtKB-KW"/>
</dbReference>
<dbReference type="Pfam" id="PF13180">
    <property type="entry name" value="PDZ_2"/>
    <property type="match status" value="1"/>
</dbReference>
<evidence type="ECO:0000256" key="8">
    <source>
        <dbReference type="ARBA" id="ARBA00022703"/>
    </source>
</evidence>
<evidence type="ECO:0000256" key="10">
    <source>
        <dbReference type="ARBA" id="ARBA00022825"/>
    </source>
</evidence>
<proteinExistence type="inferred from homology"/>
<comment type="function">
    <text evidence="14">Serine protease that shows proteolytic activity against a non-specific substrate beta-casein. Promotes or induces cell death either by direct binding to and inhibition of BIRC proteins (also called inhibitor of apoptosis proteins, IAPs), leading to an increase in caspase activity, or by a BIRC inhibition-independent, caspase-independent and serine protease activity-dependent mechanism. Can antagonize antiapoptotic activity of th/Diap1 by directly inducing the degradation of th/Diap1.</text>
</comment>
<dbReference type="GO" id="GO:0004252">
    <property type="term" value="F:serine-type endopeptidase activity"/>
    <property type="evidence" value="ECO:0007669"/>
    <property type="project" value="InterPro"/>
</dbReference>
<dbReference type="InterPro" id="IPR001478">
    <property type="entry name" value="PDZ"/>
</dbReference>
<keyword evidence="7" id="KW-0645">Protease</keyword>
<evidence type="ECO:0000256" key="12">
    <source>
        <dbReference type="ARBA" id="ARBA00023145"/>
    </source>
</evidence>
<dbReference type="GO" id="GO:0043065">
    <property type="term" value="P:positive regulation of apoptotic process"/>
    <property type="evidence" value="ECO:0007669"/>
    <property type="project" value="TreeGrafter"/>
</dbReference>
<organism evidence="16 17">
    <name type="scientific">Agrilus planipennis</name>
    <name type="common">Emerald ash borer</name>
    <name type="synonym">Agrilus marcopoli</name>
    <dbReference type="NCBI Taxonomy" id="224129"/>
    <lineage>
        <taxon>Eukaryota</taxon>
        <taxon>Metazoa</taxon>
        <taxon>Ecdysozoa</taxon>
        <taxon>Arthropoda</taxon>
        <taxon>Hexapoda</taxon>
        <taxon>Insecta</taxon>
        <taxon>Pterygota</taxon>
        <taxon>Neoptera</taxon>
        <taxon>Endopterygota</taxon>
        <taxon>Coleoptera</taxon>
        <taxon>Polyphaga</taxon>
        <taxon>Elateriformia</taxon>
        <taxon>Buprestoidea</taxon>
        <taxon>Buprestidae</taxon>
        <taxon>Agrilinae</taxon>
        <taxon>Agrilus</taxon>
    </lineage>
</organism>
<dbReference type="Pfam" id="PF00089">
    <property type="entry name" value="Trypsin"/>
    <property type="match status" value="1"/>
</dbReference>
<gene>
    <name evidence="17" type="primary">LOC108744581</name>
</gene>
<evidence type="ECO:0000256" key="4">
    <source>
        <dbReference type="ARBA" id="ARBA00010541"/>
    </source>
</evidence>
<dbReference type="PANTHER" id="PTHR22939">
    <property type="entry name" value="SERINE PROTEASE FAMILY S1C HTRA-RELATED"/>
    <property type="match status" value="1"/>
</dbReference>
<evidence type="ECO:0000256" key="14">
    <source>
        <dbReference type="ARBA" id="ARBA00035606"/>
    </source>
</evidence>
<dbReference type="AlphaFoldDB" id="A0A7F5RJG8"/>
<dbReference type="SUPFAM" id="SSF50156">
    <property type="entry name" value="PDZ domain-like"/>
    <property type="match status" value="1"/>
</dbReference>
<keyword evidence="9" id="KW-0378">Hydrolase</keyword>
<evidence type="ECO:0000256" key="13">
    <source>
        <dbReference type="ARBA" id="ARBA00029644"/>
    </source>
</evidence>
<sequence>MEYIQTDAAITFGNSGGPLVNLDGEAIGINSMKVTAGISFAIPIDYVKKFLMKTQDTPKILGNKKKYMGITMLTLTPEILTEMQLRNQKISPDVRYGVLVWKVILGSPAYSGGLKPGDIVIEINKKAVKSAQDIYSILADIKTKTLDMKVIRGGKILSINVEPEDIN</sequence>
<reference evidence="17" key="1">
    <citation type="submission" date="2025-08" db="UniProtKB">
        <authorList>
            <consortium name="RefSeq"/>
        </authorList>
    </citation>
    <scope>IDENTIFICATION</scope>
    <source>
        <tissue evidence="17">Entire body</tissue>
    </source>
</reference>
<dbReference type="InterPro" id="IPR001940">
    <property type="entry name" value="Peptidase_S1C"/>
</dbReference>
<evidence type="ECO:0000256" key="3">
    <source>
        <dbReference type="ARBA" id="ARBA00004375"/>
    </source>
</evidence>
<dbReference type="PANTHER" id="PTHR22939:SF129">
    <property type="entry name" value="SERINE PROTEASE HTRA2, MITOCHONDRIAL"/>
    <property type="match status" value="1"/>
</dbReference>
<dbReference type="PRINTS" id="PR00834">
    <property type="entry name" value="PROTEASES2C"/>
</dbReference>
<evidence type="ECO:0000313" key="16">
    <source>
        <dbReference type="Proteomes" id="UP000192223"/>
    </source>
</evidence>
<evidence type="ECO:0000256" key="11">
    <source>
        <dbReference type="ARBA" id="ARBA00022946"/>
    </source>
</evidence>
<evidence type="ECO:0000256" key="9">
    <source>
        <dbReference type="ARBA" id="ARBA00022801"/>
    </source>
</evidence>
<dbReference type="RefSeq" id="XP_025836143.1">
    <property type="nucleotide sequence ID" value="XM_025980358.1"/>
</dbReference>
<dbReference type="GO" id="GO:0031966">
    <property type="term" value="C:mitochondrial membrane"/>
    <property type="evidence" value="ECO:0007669"/>
    <property type="project" value="UniProtKB-SubCell"/>
</dbReference>
<keyword evidence="16" id="KW-1185">Reference proteome</keyword>
<keyword evidence="11" id="KW-0809">Transit peptide</keyword>
<dbReference type="Proteomes" id="UP000192223">
    <property type="component" value="Unplaced"/>
</dbReference>
<dbReference type="EC" id="3.4.21.108" evidence="5"/>
<dbReference type="OrthoDB" id="4217619at2759"/>